<evidence type="ECO:0000313" key="10">
    <source>
        <dbReference type="Proteomes" id="UP000002274"/>
    </source>
</evidence>
<dbReference type="GO" id="GO:0055085">
    <property type="term" value="P:transmembrane transport"/>
    <property type="evidence" value="ECO:0007669"/>
    <property type="project" value="InterPro"/>
</dbReference>
<evidence type="ECO:0000256" key="6">
    <source>
        <dbReference type="ARBA" id="ARBA00023136"/>
    </source>
</evidence>
<keyword evidence="2" id="KW-0813">Transport</keyword>
<keyword evidence="5 7" id="KW-1133">Transmembrane helix</keyword>
<evidence type="ECO:0000256" key="4">
    <source>
        <dbReference type="ARBA" id="ARBA00022692"/>
    </source>
</evidence>
<dbReference type="BioCyc" id="PMAR59922:G1G80-1234-MONOMER"/>
<evidence type="ECO:0000256" key="5">
    <source>
        <dbReference type="ARBA" id="ARBA00022989"/>
    </source>
</evidence>
<dbReference type="GO" id="GO:0005886">
    <property type="term" value="C:plasma membrane"/>
    <property type="evidence" value="ECO:0007669"/>
    <property type="project" value="UniProtKB-SubCell"/>
</dbReference>
<dbReference type="KEGG" id="pmf:P9303_14291"/>
<dbReference type="Gene3D" id="1.10.3720.10">
    <property type="entry name" value="MetI-like"/>
    <property type="match status" value="2"/>
</dbReference>
<proteinExistence type="predicted"/>
<feature type="transmembrane region" description="Helical" evidence="7">
    <location>
        <begin position="235"/>
        <end position="256"/>
    </location>
</feature>
<dbReference type="EMBL" id="CP000554">
    <property type="protein sequence ID" value="ABM78175.1"/>
    <property type="molecule type" value="Genomic_DNA"/>
</dbReference>
<dbReference type="InterPro" id="IPR000515">
    <property type="entry name" value="MetI-like"/>
</dbReference>
<dbReference type="PROSITE" id="PS50928">
    <property type="entry name" value="ABC_TM1"/>
    <property type="match status" value="1"/>
</dbReference>
<feature type="transmembrane region" description="Helical" evidence="7">
    <location>
        <begin position="263"/>
        <end position="284"/>
    </location>
</feature>
<dbReference type="AlphaFoldDB" id="A2C9L5"/>
<feature type="transmembrane region" description="Helical" evidence="7">
    <location>
        <begin position="449"/>
        <end position="470"/>
    </location>
</feature>
<feature type="domain" description="ABC transmembrane type-1" evidence="8">
    <location>
        <begin position="62"/>
        <end position="253"/>
    </location>
</feature>
<feature type="transmembrane region" description="Helical" evidence="7">
    <location>
        <begin position="118"/>
        <end position="141"/>
    </location>
</feature>
<protein>
    <submittedName>
        <fullName evidence="9">Putative phosphonate ABC transporter</fullName>
    </submittedName>
</protein>
<evidence type="ECO:0000259" key="8">
    <source>
        <dbReference type="PROSITE" id="PS50928"/>
    </source>
</evidence>
<feature type="transmembrane region" description="Helical" evidence="7">
    <location>
        <begin position="12"/>
        <end position="31"/>
    </location>
</feature>
<keyword evidence="6 7" id="KW-0472">Membrane</keyword>
<dbReference type="InterPro" id="IPR035906">
    <property type="entry name" value="MetI-like_sf"/>
</dbReference>
<evidence type="ECO:0000256" key="2">
    <source>
        <dbReference type="ARBA" id="ARBA00022448"/>
    </source>
</evidence>
<feature type="transmembrane region" description="Helical" evidence="7">
    <location>
        <begin position="75"/>
        <end position="97"/>
    </location>
</feature>
<dbReference type="HOGENOM" id="CLU_029036_2_0_3"/>
<organism evidence="9 10">
    <name type="scientific">Prochlorococcus marinus (strain MIT 9303)</name>
    <dbReference type="NCBI Taxonomy" id="59922"/>
    <lineage>
        <taxon>Bacteria</taxon>
        <taxon>Bacillati</taxon>
        <taxon>Cyanobacteriota</taxon>
        <taxon>Cyanophyceae</taxon>
        <taxon>Synechococcales</taxon>
        <taxon>Prochlorococcaceae</taxon>
        <taxon>Prochlorococcus</taxon>
    </lineage>
</organism>
<sequence>MSRLSPTPPILSLLPALALLPVLISILISFHNGGVTLLWEFICAAVHPSIQAEVVQSVFRGIQITLATALLSWSISSIFGICLGIASARVVWETFLGKSWPAIVIRRLLAIPRAIHELLWGLLLLQMVGLSPWVAIVAIVIPYTSLVARVVSDQLDTQDRRALRGLKQAGAGSSSALITALGPAMGPVLLSYVGYRLECALRGATVLGVFGLGGIGTELQLALQSLQFKDVWTALWLLAAVMFSLEQILGLIRGYFILSKNGIWQIATMLIVLLILCALSIPWLNAVDIDLGEPLHWSPLPLPTVDELINAINALPWIQLISSTMLLTVLAAGIAIGTPPLAMMLWPSRLGIAIQRIIWGLLRLMPTPLTALFLLLFSKPSVAVAALALGAHNIGVMGRLLKEGLDQQSDNNLKALSATGAGARSAWLYGCFSGQSRSYLAYAAYRTDVILRETVVVGMVGGTGLGWQLIESLGSFNWAQVSVLIAVFTALTLIGESITDRLRYHWTGSTKKLPMVVDLQS</sequence>
<dbReference type="SUPFAM" id="SSF161098">
    <property type="entry name" value="MetI-like"/>
    <property type="match status" value="2"/>
</dbReference>
<dbReference type="PANTHER" id="PTHR30043">
    <property type="entry name" value="PHOSPHONATES TRANSPORT SYSTEM PERMEASE PROTEIN"/>
    <property type="match status" value="1"/>
</dbReference>
<reference evidence="9 10" key="1">
    <citation type="journal article" date="2007" name="PLoS Genet.">
        <title>Patterns and implications of gene gain and loss in the evolution of Prochlorococcus.</title>
        <authorList>
            <person name="Kettler G.C."/>
            <person name="Martiny A.C."/>
            <person name="Huang K."/>
            <person name="Zucker J."/>
            <person name="Coleman M.L."/>
            <person name="Rodrigue S."/>
            <person name="Chen F."/>
            <person name="Lapidus A."/>
            <person name="Ferriera S."/>
            <person name="Johnson J."/>
            <person name="Steglich C."/>
            <person name="Church G.M."/>
            <person name="Richardson P."/>
            <person name="Chisholm S.W."/>
        </authorList>
    </citation>
    <scope>NUCLEOTIDE SEQUENCE [LARGE SCALE GENOMIC DNA]</scope>
    <source>
        <strain evidence="9 10">MIT 9303</strain>
    </source>
</reference>
<dbReference type="PANTHER" id="PTHR30043:SF1">
    <property type="entry name" value="ABC TRANSPORT SYSTEM PERMEASE PROTEIN P69"/>
    <property type="match status" value="1"/>
</dbReference>
<feature type="transmembrane region" description="Helical" evidence="7">
    <location>
        <begin position="317"/>
        <end position="336"/>
    </location>
</feature>
<feature type="transmembrane region" description="Helical" evidence="7">
    <location>
        <begin position="476"/>
        <end position="494"/>
    </location>
</feature>
<keyword evidence="4 7" id="KW-0812">Transmembrane</keyword>
<feature type="transmembrane region" description="Helical" evidence="7">
    <location>
        <begin position="204"/>
        <end position="223"/>
    </location>
</feature>
<accession>A2C9L5</accession>
<evidence type="ECO:0000256" key="3">
    <source>
        <dbReference type="ARBA" id="ARBA00022475"/>
    </source>
</evidence>
<dbReference type="RefSeq" id="WP_011826072.1">
    <property type="nucleotide sequence ID" value="NC_008820.1"/>
</dbReference>
<dbReference type="Proteomes" id="UP000002274">
    <property type="component" value="Chromosome"/>
</dbReference>
<dbReference type="STRING" id="59922.P9303_14291"/>
<gene>
    <name evidence="9" type="ordered locus">P9303_14291</name>
</gene>
<name>A2C9L5_PROM3</name>
<evidence type="ECO:0000256" key="7">
    <source>
        <dbReference type="SAM" id="Phobius"/>
    </source>
</evidence>
<evidence type="ECO:0000256" key="1">
    <source>
        <dbReference type="ARBA" id="ARBA00004651"/>
    </source>
</evidence>
<evidence type="ECO:0000313" key="9">
    <source>
        <dbReference type="EMBL" id="ABM78175.1"/>
    </source>
</evidence>
<feature type="transmembrane region" description="Helical" evidence="7">
    <location>
        <begin position="176"/>
        <end position="195"/>
    </location>
</feature>
<comment type="subcellular location">
    <subcellularLocation>
        <location evidence="1">Cell membrane</location>
        <topology evidence="1">Multi-pass membrane protein</topology>
    </subcellularLocation>
</comment>
<keyword evidence="3" id="KW-1003">Cell membrane</keyword>